<dbReference type="OrthoDB" id="9798990at2"/>
<dbReference type="AlphaFoldDB" id="A0A090ACB1"/>
<name>A0A090ACB1_9GAMM</name>
<dbReference type="HOGENOM" id="CLU_2829922_0_0_6"/>
<protein>
    <submittedName>
        <fullName evidence="2">PilT protein domain-containing protein</fullName>
    </submittedName>
</protein>
<dbReference type="SUPFAM" id="SSF88723">
    <property type="entry name" value="PIN domain-like"/>
    <property type="match status" value="1"/>
</dbReference>
<evidence type="ECO:0000313" key="3">
    <source>
        <dbReference type="Proteomes" id="UP000031623"/>
    </source>
</evidence>
<dbReference type="Proteomes" id="UP000031623">
    <property type="component" value="Chromosome"/>
</dbReference>
<proteinExistence type="predicted"/>
<dbReference type="Pfam" id="PF01850">
    <property type="entry name" value="PIN"/>
    <property type="match status" value="1"/>
</dbReference>
<feature type="domain" description="PIN" evidence="1">
    <location>
        <begin position="5"/>
        <end position="52"/>
    </location>
</feature>
<sequence length="66" mass="7860">MEILIYLDTHVVIWLYAGKTEHIPYKTLELMKTQELLLSPMVLLEMTYLFEIKRLTVLVRTQQIPP</sequence>
<organism evidence="2 3">
    <name type="scientific">Thioploca ingrica</name>
    <dbReference type="NCBI Taxonomy" id="40754"/>
    <lineage>
        <taxon>Bacteria</taxon>
        <taxon>Pseudomonadati</taxon>
        <taxon>Pseudomonadota</taxon>
        <taxon>Gammaproteobacteria</taxon>
        <taxon>Thiotrichales</taxon>
        <taxon>Thiotrichaceae</taxon>
        <taxon>Thioploca</taxon>
    </lineage>
</organism>
<dbReference type="InterPro" id="IPR002716">
    <property type="entry name" value="PIN_dom"/>
</dbReference>
<accession>A0A090ACB1</accession>
<evidence type="ECO:0000259" key="1">
    <source>
        <dbReference type="Pfam" id="PF01850"/>
    </source>
</evidence>
<dbReference type="KEGG" id="tig:THII_0007"/>
<evidence type="ECO:0000313" key="2">
    <source>
        <dbReference type="EMBL" id="BAP54304.1"/>
    </source>
</evidence>
<dbReference type="EMBL" id="AP014633">
    <property type="protein sequence ID" value="BAP54304.1"/>
    <property type="molecule type" value="Genomic_DNA"/>
</dbReference>
<keyword evidence="3" id="KW-1185">Reference proteome</keyword>
<dbReference type="STRING" id="40754.THII_0007"/>
<gene>
    <name evidence="2" type="ORF">THII_0007</name>
</gene>
<dbReference type="InterPro" id="IPR029060">
    <property type="entry name" value="PIN-like_dom_sf"/>
</dbReference>
<reference evidence="2 3" key="1">
    <citation type="journal article" date="2014" name="ISME J.">
        <title>Ecophysiology of Thioploca ingrica as revealed by the complete genome sequence supplemented with proteomic evidence.</title>
        <authorList>
            <person name="Kojima H."/>
            <person name="Ogura Y."/>
            <person name="Yamamoto N."/>
            <person name="Togashi T."/>
            <person name="Mori H."/>
            <person name="Watanabe T."/>
            <person name="Nemoto F."/>
            <person name="Kurokawa K."/>
            <person name="Hayashi T."/>
            <person name="Fukui M."/>
        </authorList>
    </citation>
    <scope>NUCLEOTIDE SEQUENCE [LARGE SCALE GENOMIC DNA]</scope>
</reference>